<proteinExistence type="inferred from homology"/>
<dbReference type="SUPFAM" id="SSF51161">
    <property type="entry name" value="Trimeric LpxA-like enzymes"/>
    <property type="match status" value="1"/>
</dbReference>
<evidence type="ECO:0000256" key="5">
    <source>
        <dbReference type="ARBA" id="ARBA00023098"/>
    </source>
</evidence>
<keyword evidence="5 7" id="KW-0443">Lipid metabolism</keyword>
<dbReference type="AlphaFoldDB" id="A0A2T1DI76"/>
<dbReference type="Gene3D" id="3.40.1390.10">
    <property type="entry name" value="MurE/MurF, N-terminal domain"/>
    <property type="match status" value="1"/>
</dbReference>
<dbReference type="Pfam" id="PF00132">
    <property type="entry name" value="Hexapep"/>
    <property type="match status" value="2"/>
</dbReference>
<dbReference type="GO" id="GO:0009245">
    <property type="term" value="P:lipid A biosynthetic process"/>
    <property type="evidence" value="ECO:0007669"/>
    <property type="project" value="UniProtKB-UniRule"/>
</dbReference>
<evidence type="ECO:0000313" key="10">
    <source>
        <dbReference type="Proteomes" id="UP000238634"/>
    </source>
</evidence>
<evidence type="ECO:0000256" key="2">
    <source>
        <dbReference type="ARBA" id="ARBA00022556"/>
    </source>
</evidence>
<comment type="caution">
    <text evidence="9">The sequence shown here is derived from an EMBL/GenBank/DDBJ whole genome shotgun (WGS) entry which is preliminary data.</text>
</comment>
<evidence type="ECO:0000256" key="4">
    <source>
        <dbReference type="ARBA" id="ARBA00022737"/>
    </source>
</evidence>
<dbReference type="NCBIfam" id="TIGR01853">
    <property type="entry name" value="lipid_A_lpxD"/>
    <property type="match status" value="1"/>
</dbReference>
<comment type="function">
    <text evidence="7">Catalyzes the N-acylation of UDP-3-O-acylglucosamine using 3-hydroxyacyl-ACP as the acyl donor. Is involved in the biosynthesis of lipid A, a phosphorylated glycolipid that anchors the lipopolysaccharide to the outer membrane of the cell.</text>
</comment>
<comment type="subunit">
    <text evidence="7">Homotrimer.</text>
</comment>
<comment type="similarity">
    <text evidence="7">Belongs to the transferase hexapeptide repeat family. LpxD subfamily.</text>
</comment>
<dbReference type="RefSeq" id="WP_073070738.1">
    <property type="nucleotide sequence ID" value="NZ_MPPI01000009.1"/>
</dbReference>
<dbReference type="PANTHER" id="PTHR43378:SF2">
    <property type="entry name" value="UDP-3-O-ACYLGLUCOSAMINE N-ACYLTRANSFERASE 1, MITOCHONDRIAL-RELATED"/>
    <property type="match status" value="1"/>
</dbReference>
<dbReference type="STRING" id="1920490.GCA_001895925_03705"/>
<organism evidence="9 10">
    <name type="scientific">Phormidesmis priestleyi ULC007</name>
    <dbReference type="NCBI Taxonomy" id="1920490"/>
    <lineage>
        <taxon>Bacteria</taxon>
        <taxon>Bacillati</taxon>
        <taxon>Cyanobacteriota</taxon>
        <taxon>Cyanophyceae</taxon>
        <taxon>Leptolyngbyales</taxon>
        <taxon>Leptolyngbyaceae</taxon>
        <taxon>Phormidesmis</taxon>
    </lineage>
</organism>
<dbReference type="Pfam" id="PF04613">
    <property type="entry name" value="LpxD"/>
    <property type="match status" value="1"/>
</dbReference>
<evidence type="ECO:0000313" key="9">
    <source>
        <dbReference type="EMBL" id="PSB20177.1"/>
    </source>
</evidence>
<dbReference type="UniPathway" id="UPA00973"/>
<dbReference type="GO" id="GO:0016410">
    <property type="term" value="F:N-acyltransferase activity"/>
    <property type="evidence" value="ECO:0007669"/>
    <property type="project" value="InterPro"/>
</dbReference>
<feature type="domain" description="UDP-3-O-[3-hydroxymyristoyl] glucosamine N-acyltransferase non-repeat region" evidence="8">
    <location>
        <begin position="26"/>
        <end position="98"/>
    </location>
</feature>
<protein>
    <recommendedName>
        <fullName evidence="7">UDP-3-O-acylglucosamine N-acyltransferase</fullName>
        <ecNumber evidence="7">2.3.1.191</ecNumber>
    </recommendedName>
</protein>
<keyword evidence="10" id="KW-1185">Reference proteome</keyword>
<dbReference type="GO" id="GO:0103118">
    <property type="term" value="F:UDP-3-O-[(3R)-3-hydroxyacyl]-glucosamine N-acyltransferase activity"/>
    <property type="evidence" value="ECO:0007669"/>
    <property type="project" value="UniProtKB-EC"/>
</dbReference>
<dbReference type="CDD" id="cd03352">
    <property type="entry name" value="LbH_LpxD"/>
    <property type="match status" value="1"/>
</dbReference>
<dbReference type="InterPro" id="IPR007691">
    <property type="entry name" value="LpxD"/>
</dbReference>
<dbReference type="GO" id="GO:0043886">
    <property type="term" value="F:structural constituent of carboxysome shell"/>
    <property type="evidence" value="ECO:0007669"/>
    <property type="project" value="UniProtKB-ARBA"/>
</dbReference>
<keyword evidence="3 7" id="KW-0808">Transferase</keyword>
<gene>
    <name evidence="7 9" type="primary">lpxD</name>
    <name evidence="9" type="ORF">C7B65_09000</name>
</gene>
<evidence type="ECO:0000256" key="7">
    <source>
        <dbReference type="HAMAP-Rule" id="MF_00523"/>
    </source>
</evidence>
<dbReference type="Gene3D" id="2.160.10.10">
    <property type="entry name" value="Hexapeptide repeat proteins"/>
    <property type="match status" value="1"/>
</dbReference>
<name>A0A2T1DI76_9CYAN</name>
<reference evidence="9 10" key="1">
    <citation type="submission" date="2018-02" db="EMBL/GenBank/DDBJ databases">
        <authorList>
            <person name="Cohen D.B."/>
            <person name="Kent A.D."/>
        </authorList>
    </citation>
    <scope>NUCLEOTIDE SEQUENCE [LARGE SCALE GENOMIC DNA]</scope>
    <source>
        <strain evidence="9 10">ULC007</strain>
    </source>
</reference>
<accession>A0A2T1DI76</accession>
<dbReference type="InterPro" id="IPR011004">
    <property type="entry name" value="Trimer_LpxA-like_sf"/>
</dbReference>
<dbReference type="InterPro" id="IPR020573">
    <property type="entry name" value="UDP_GlcNAc_AcTrfase_non-rep"/>
</dbReference>
<dbReference type="Proteomes" id="UP000238634">
    <property type="component" value="Unassembled WGS sequence"/>
</dbReference>
<dbReference type="InterPro" id="IPR001451">
    <property type="entry name" value="Hexapep"/>
</dbReference>
<reference evidence="9 10" key="2">
    <citation type="submission" date="2018-03" db="EMBL/GenBank/DDBJ databases">
        <title>The ancient ancestry and fast evolution of plastids.</title>
        <authorList>
            <person name="Moore K.R."/>
            <person name="Magnabosco C."/>
            <person name="Momper L."/>
            <person name="Gold D.A."/>
            <person name="Bosak T."/>
            <person name="Fournier G.P."/>
        </authorList>
    </citation>
    <scope>NUCLEOTIDE SEQUENCE [LARGE SCALE GENOMIC DNA]</scope>
    <source>
        <strain evidence="9 10">ULC007</strain>
    </source>
</reference>
<evidence type="ECO:0000256" key="6">
    <source>
        <dbReference type="ARBA" id="ARBA00023315"/>
    </source>
</evidence>
<keyword evidence="2 7" id="KW-0441">Lipid A biosynthesis</keyword>
<comment type="catalytic activity">
    <reaction evidence="7">
        <text>a UDP-3-O-[(3R)-3-hydroxyacyl]-alpha-D-glucosamine + a (3R)-hydroxyacyl-[ACP] = a UDP-2-N,3-O-bis[(3R)-3-hydroxyacyl]-alpha-D-glucosamine + holo-[ACP] + H(+)</text>
        <dbReference type="Rhea" id="RHEA:53836"/>
        <dbReference type="Rhea" id="RHEA-COMP:9685"/>
        <dbReference type="Rhea" id="RHEA-COMP:9945"/>
        <dbReference type="ChEBI" id="CHEBI:15378"/>
        <dbReference type="ChEBI" id="CHEBI:64479"/>
        <dbReference type="ChEBI" id="CHEBI:78827"/>
        <dbReference type="ChEBI" id="CHEBI:137740"/>
        <dbReference type="ChEBI" id="CHEBI:137748"/>
        <dbReference type="EC" id="2.3.1.191"/>
    </reaction>
</comment>
<evidence type="ECO:0000256" key="3">
    <source>
        <dbReference type="ARBA" id="ARBA00022679"/>
    </source>
</evidence>
<dbReference type="EMBL" id="PVWG01000007">
    <property type="protein sequence ID" value="PSB20177.1"/>
    <property type="molecule type" value="Genomic_DNA"/>
</dbReference>
<dbReference type="PANTHER" id="PTHR43378">
    <property type="entry name" value="UDP-3-O-ACYLGLUCOSAMINE N-ACYLTRANSFERASE"/>
    <property type="match status" value="1"/>
</dbReference>
<keyword evidence="6 7" id="KW-0012">Acyltransferase</keyword>
<dbReference type="NCBIfam" id="NF002060">
    <property type="entry name" value="PRK00892.1"/>
    <property type="match status" value="1"/>
</dbReference>
<comment type="pathway">
    <text evidence="7">Bacterial outer membrane biogenesis; LPS lipid A biosynthesis.</text>
</comment>
<dbReference type="GO" id="GO:0016020">
    <property type="term" value="C:membrane"/>
    <property type="evidence" value="ECO:0007669"/>
    <property type="project" value="GOC"/>
</dbReference>
<dbReference type="HAMAP" id="MF_00523">
    <property type="entry name" value="LpxD"/>
    <property type="match status" value="1"/>
</dbReference>
<keyword evidence="4 7" id="KW-0677">Repeat</keyword>
<evidence type="ECO:0000256" key="1">
    <source>
        <dbReference type="ARBA" id="ARBA00022516"/>
    </source>
</evidence>
<feature type="active site" description="Proton acceptor" evidence="7">
    <location>
        <position position="248"/>
    </location>
</feature>
<keyword evidence="1 7" id="KW-0444">Lipid biosynthesis</keyword>
<dbReference type="GO" id="GO:0031470">
    <property type="term" value="C:carboxysome"/>
    <property type="evidence" value="ECO:0007669"/>
    <property type="project" value="UniProtKB-ARBA"/>
</dbReference>
<dbReference type="EC" id="2.3.1.191" evidence="7"/>
<dbReference type="OrthoDB" id="9784739at2"/>
<evidence type="ECO:0000259" key="8">
    <source>
        <dbReference type="Pfam" id="PF04613"/>
    </source>
</evidence>
<sequence length="348" mass="36514">MKFSEIIEKLGSSIVAHSLTTHSDSDPEIAGVAAIDEATPNTISYAESNKFAVLIGSTAASALILPSNEDLQAKAEARGIAWVSVRHPRLAFAQTIALYYHPFKPAPVIHHTAVIDPSAEIGENVAIGANVVIQTGAKIGAGVVIHPNVVIYPDVQIGDRTVLHANCSIQERTHIGADCVIHCGAVIGSEGFGFVPTREGWLKMEQSGYTVLEDGVEVGCNSAIDRPAVGETRIGRNTKIDNLVQIGHGVKVGEACAFASGCGIAGGTQIGNRVILAGQVGVANNAKMGDGSVASAKAGVHKDVPAGQTVSGYPAVEHKVYLKASAMYHRLYEMYLSIKQIKKHLGID</sequence>